<geneLocation type="plasmid" evidence="1">
    <name>pRGFK1417</name>
</geneLocation>
<name>A0A0H5QN62_9ZZZZ</name>
<keyword evidence="1" id="KW-0614">Plasmid</keyword>
<reference evidence="1" key="2">
    <citation type="submission" date="2015-07" db="EMBL/GenBank/DDBJ databases">
        <title>Plasmids, circular viruses and viroids from rat gut.</title>
        <authorList>
            <person name="Jorgensen T.J."/>
            <person name="Hansen M.A."/>
            <person name="Xu Z."/>
            <person name="Tabak M.A."/>
            <person name="Sorensen S.J."/>
            <person name="Hansen L.H."/>
        </authorList>
    </citation>
    <scope>NUCLEOTIDE SEQUENCE</scope>
    <source>
        <plasmid evidence="1">pRGFK1417</plasmid>
    </source>
</reference>
<proteinExistence type="predicted"/>
<accession>A0A0H5QN62</accession>
<reference evidence="1" key="1">
    <citation type="submission" date="2015-06" db="EMBL/GenBank/DDBJ databases">
        <authorList>
            <person name="Joergensen T."/>
        </authorList>
    </citation>
    <scope>NUCLEOTIDE SEQUENCE</scope>
    <source>
        <plasmid evidence="1">pRGFK1417</plasmid>
    </source>
</reference>
<dbReference type="EMBL" id="LN853966">
    <property type="protein sequence ID" value="CRY97207.1"/>
    <property type="molecule type" value="Genomic_DNA"/>
</dbReference>
<sequence>MGSLCLRFICDLTADPDSAASPCAFLSVYWFYREGAAGARFPVRSLFPFIFPKAVGVSLIRVMYGNVAKEGNWA</sequence>
<protein>
    <submittedName>
        <fullName evidence="1">Uncharacterized protein</fullName>
    </submittedName>
</protein>
<evidence type="ECO:0000313" key="1">
    <source>
        <dbReference type="EMBL" id="CRY97207.1"/>
    </source>
</evidence>
<organism evidence="1">
    <name type="scientific">uncultured prokaryote</name>
    <dbReference type="NCBI Taxonomy" id="198431"/>
    <lineage>
        <taxon>unclassified sequences</taxon>
        <taxon>environmental samples</taxon>
    </lineage>
</organism>
<dbReference type="AlphaFoldDB" id="A0A0H5QN62"/>